<dbReference type="EMBL" id="CAJOBH010051987">
    <property type="protein sequence ID" value="CAF4383652.1"/>
    <property type="molecule type" value="Genomic_DNA"/>
</dbReference>
<dbReference type="SUPFAM" id="SSF101447">
    <property type="entry name" value="Formin homology 2 domain (FH2 domain)"/>
    <property type="match status" value="1"/>
</dbReference>
<dbReference type="EMBL" id="CAJOBJ010124543">
    <property type="protein sequence ID" value="CAF4692859.1"/>
    <property type="molecule type" value="Genomic_DNA"/>
</dbReference>
<dbReference type="Pfam" id="PF02181">
    <property type="entry name" value="FH2"/>
    <property type="match status" value="1"/>
</dbReference>
<accession>A0A8S3A4V1</accession>
<dbReference type="PANTHER" id="PTHR45857">
    <property type="entry name" value="FORMIN-LIKE PROTEIN"/>
    <property type="match status" value="1"/>
</dbReference>
<dbReference type="InterPro" id="IPR043592">
    <property type="entry name" value="FMNL_animal"/>
</dbReference>
<evidence type="ECO:0000313" key="3">
    <source>
        <dbReference type="EMBL" id="CAF4383652.1"/>
    </source>
</evidence>
<evidence type="ECO:0000256" key="1">
    <source>
        <dbReference type="ARBA" id="ARBA00023449"/>
    </source>
</evidence>
<dbReference type="GO" id="GO:0030866">
    <property type="term" value="P:cortical actin cytoskeleton organization"/>
    <property type="evidence" value="ECO:0007669"/>
    <property type="project" value="TreeGrafter"/>
</dbReference>
<sequence length="197" mass="22390">IARRKLDLDVNVISRALNNLDLKILTSDTIDILQHFIPTEVEAKAFASYLSDGKSLMNLSDDDQFLYGLSKIERLSQKLNVVSFMANFSETNQNLMPQLKAIIAASASLKNNSRFKRLLEIILAFGNYMNSSKRGPVYGFKLASLEILTDTRTHDKRLTLLHYITQTIEERFPDVLYFHTDLQAIEKAAQGNENFSL</sequence>
<dbReference type="GO" id="GO:0016477">
    <property type="term" value="P:cell migration"/>
    <property type="evidence" value="ECO:0007669"/>
    <property type="project" value="TreeGrafter"/>
</dbReference>
<dbReference type="PANTHER" id="PTHR45857:SF4">
    <property type="entry name" value="FORMIN-LIKE PROTEIN"/>
    <property type="match status" value="1"/>
</dbReference>
<dbReference type="AlphaFoldDB" id="A0A8S3A4V1"/>
<feature type="non-terminal residue" evidence="4">
    <location>
        <position position="1"/>
    </location>
</feature>
<organism evidence="4 5">
    <name type="scientific">Rotaria magnacalcarata</name>
    <dbReference type="NCBI Taxonomy" id="392030"/>
    <lineage>
        <taxon>Eukaryota</taxon>
        <taxon>Metazoa</taxon>
        <taxon>Spiralia</taxon>
        <taxon>Gnathifera</taxon>
        <taxon>Rotifera</taxon>
        <taxon>Eurotatoria</taxon>
        <taxon>Bdelloidea</taxon>
        <taxon>Philodinida</taxon>
        <taxon>Philodinidae</taxon>
        <taxon>Rotaria</taxon>
    </lineage>
</organism>
<reference evidence="4" key="1">
    <citation type="submission" date="2021-02" db="EMBL/GenBank/DDBJ databases">
        <authorList>
            <person name="Nowell W R."/>
        </authorList>
    </citation>
    <scope>NUCLEOTIDE SEQUENCE</scope>
</reference>
<dbReference type="PROSITE" id="PS51444">
    <property type="entry name" value="FH2"/>
    <property type="match status" value="1"/>
</dbReference>
<comment type="caution">
    <text evidence="4">The sequence shown here is derived from an EMBL/GenBank/DDBJ whole genome shotgun (WGS) entry which is preliminary data.</text>
</comment>
<comment type="similarity">
    <text evidence="1">Belongs to the formin homology family.</text>
</comment>
<dbReference type="InterPro" id="IPR042201">
    <property type="entry name" value="FH2_Formin_sf"/>
</dbReference>
<dbReference type="GO" id="GO:0051015">
    <property type="term" value="F:actin filament binding"/>
    <property type="evidence" value="ECO:0007669"/>
    <property type="project" value="TreeGrafter"/>
</dbReference>
<evidence type="ECO:0000313" key="4">
    <source>
        <dbReference type="EMBL" id="CAF4692859.1"/>
    </source>
</evidence>
<feature type="domain" description="FH2" evidence="2">
    <location>
        <begin position="1"/>
        <end position="197"/>
    </location>
</feature>
<dbReference type="GO" id="GO:0005829">
    <property type="term" value="C:cytosol"/>
    <property type="evidence" value="ECO:0007669"/>
    <property type="project" value="TreeGrafter"/>
</dbReference>
<evidence type="ECO:0000313" key="5">
    <source>
        <dbReference type="Proteomes" id="UP000681720"/>
    </source>
</evidence>
<proteinExistence type="inferred from homology"/>
<dbReference type="Proteomes" id="UP000681967">
    <property type="component" value="Unassembled WGS sequence"/>
</dbReference>
<dbReference type="InterPro" id="IPR015425">
    <property type="entry name" value="FH2_Formin"/>
</dbReference>
<name>A0A8S3A4V1_9BILA</name>
<dbReference type="Proteomes" id="UP000681720">
    <property type="component" value="Unassembled WGS sequence"/>
</dbReference>
<dbReference type="Gene3D" id="1.20.58.2220">
    <property type="entry name" value="Formin, FH2 domain"/>
    <property type="match status" value="1"/>
</dbReference>
<gene>
    <name evidence="3" type="ORF">BYL167_LOCUS30845</name>
    <name evidence="4" type="ORF">GIL414_LOCUS42744</name>
</gene>
<evidence type="ECO:0000259" key="2">
    <source>
        <dbReference type="PROSITE" id="PS51444"/>
    </source>
</evidence>
<protein>
    <recommendedName>
        <fullName evidence="2">FH2 domain-containing protein</fullName>
    </recommendedName>
</protein>
<dbReference type="GO" id="GO:0008360">
    <property type="term" value="P:regulation of cell shape"/>
    <property type="evidence" value="ECO:0007669"/>
    <property type="project" value="TreeGrafter"/>
</dbReference>